<keyword evidence="8" id="KW-0021">Allosteric enzyme</keyword>
<comment type="pathway">
    <text evidence="2">Pyrimidine metabolism; UMP biosynthesis via salvage pathway; UMP from uridine: step 1/1.</text>
</comment>
<evidence type="ECO:0000313" key="18">
    <source>
        <dbReference type="Proteomes" id="UP001417504"/>
    </source>
</evidence>
<organism evidence="17 18">
    <name type="scientific">Stephania japonica</name>
    <dbReference type="NCBI Taxonomy" id="461633"/>
    <lineage>
        <taxon>Eukaryota</taxon>
        <taxon>Viridiplantae</taxon>
        <taxon>Streptophyta</taxon>
        <taxon>Embryophyta</taxon>
        <taxon>Tracheophyta</taxon>
        <taxon>Spermatophyta</taxon>
        <taxon>Magnoliopsida</taxon>
        <taxon>Ranunculales</taxon>
        <taxon>Menispermaceae</taxon>
        <taxon>Menispermoideae</taxon>
        <taxon>Cissampelideae</taxon>
        <taxon>Stephania</taxon>
    </lineage>
</organism>
<comment type="cofactor">
    <cofactor evidence="1">
        <name>Mg(2+)</name>
        <dbReference type="ChEBI" id="CHEBI:18420"/>
    </cofactor>
</comment>
<sequence>MVISKEVAREEKKIVTLHVPAKSATKWQDSFYLKLSDEKLRHVHEHNFYHPDAFDTDLLVSCMERLKLGEAVDIPNYDFKSHTKEPDARIKAPEVFSFSLALLTAAEMFPWVVNPSDVIILEGILVLHESRVRNLMNMKIFVDTDSDLHLARRIQRDTVERGRDIQAVLLQPGFEDFILPSKKYADIVVPRGAANNIAIDLIAQHIRTKLVTSFNLFQIREMHTRIRDIHTANHEFIFYADRLIRLVVEHGLGHLPFSEKKISTSTGLIYSGVTFCRKLCGVSIIRSGESMENALRACCKGIKIGKILFHGEQNNNRQLIYEKLPADISDRRVLLLDPVLATGNSAVKAISLLISTGVKESNVIFLNLISSPEGIQKVCERYPSVTLVTSEIDTMLDKKSRVIPVVFSVLVNWLHVLILA</sequence>
<dbReference type="InterPro" id="IPR000836">
    <property type="entry name" value="PRTase_dom"/>
</dbReference>
<evidence type="ECO:0000256" key="3">
    <source>
        <dbReference type="ARBA" id="ARBA00004784"/>
    </source>
</evidence>
<evidence type="ECO:0000256" key="6">
    <source>
        <dbReference type="ARBA" id="ARBA00009516"/>
    </source>
</evidence>
<accession>A0AAP0IKR4</accession>
<dbReference type="GO" id="GO:0016301">
    <property type="term" value="F:kinase activity"/>
    <property type="evidence" value="ECO:0007669"/>
    <property type="project" value="UniProtKB-KW"/>
</dbReference>
<evidence type="ECO:0000256" key="4">
    <source>
        <dbReference type="ARBA" id="ARBA00005180"/>
    </source>
</evidence>
<evidence type="ECO:0000256" key="1">
    <source>
        <dbReference type="ARBA" id="ARBA00001946"/>
    </source>
</evidence>
<feature type="domain" description="Phosphoribulokinase/uridine kinase" evidence="15">
    <location>
        <begin position="33"/>
        <end position="197"/>
    </location>
</feature>
<dbReference type="Gene3D" id="3.40.50.300">
    <property type="entry name" value="P-loop containing nucleotide triphosphate hydrolases"/>
    <property type="match status" value="1"/>
</dbReference>
<keyword evidence="13" id="KW-0342">GTP-binding</keyword>
<reference evidence="17 18" key="1">
    <citation type="submission" date="2024-01" db="EMBL/GenBank/DDBJ databases">
        <title>Genome assemblies of Stephania.</title>
        <authorList>
            <person name="Yang L."/>
        </authorList>
    </citation>
    <scope>NUCLEOTIDE SEQUENCE [LARGE SCALE GENOMIC DNA]</scope>
    <source>
        <strain evidence="17">QJT</strain>
        <tissue evidence="17">Leaf</tissue>
    </source>
</reference>
<comment type="similarity">
    <text evidence="7">In the C-terminal section; belongs to the UPRTase family.</text>
</comment>
<comment type="pathway">
    <text evidence="3">Pyrimidine metabolism; CTP biosynthesis via salvage pathway; CTP from cytidine: step 1/3.</text>
</comment>
<evidence type="ECO:0000259" key="15">
    <source>
        <dbReference type="Pfam" id="PF00485"/>
    </source>
</evidence>
<evidence type="ECO:0000256" key="2">
    <source>
        <dbReference type="ARBA" id="ARBA00004690"/>
    </source>
</evidence>
<dbReference type="Gene3D" id="3.40.50.2020">
    <property type="match status" value="1"/>
</dbReference>
<dbReference type="CDD" id="cd02023">
    <property type="entry name" value="UMPK"/>
    <property type="match status" value="1"/>
</dbReference>
<protein>
    <recommendedName>
        <fullName evidence="19">Uridine/cytidine kinase</fullName>
    </recommendedName>
</protein>
<keyword evidence="18" id="KW-1185">Reference proteome</keyword>
<dbReference type="InterPro" id="IPR000764">
    <property type="entry name" value="Uridine_kinase-like"/>
</dbReference>
<evidence type="ECO:0000256" key="8">
    <source>
        <dbReference type="ARBA" id="ARBA00022533"/>
    </source>
</evidence>
<dbReference type="GO" id="GO:0005525">
    <property type="term" value="F:GTP binding"/>
    <property type="evidence" value="ECO:0007669"/>
    <property type="project" value="UniProtKB-KW"/>
</dbReference>
<keyword evidence="10" id="KW-0808">Transferase</keyword>
<dbReference type="Pfam" id="PF00485">
    <property type="entry name" value="PRK"/>
    <property type="match status" value="1"/>
</dbReference>
<comment type="pathway">
    <text evidence="4">Pyrimidine metabolism; UMP biosynthesis via salvage pathway; UMP from uracil: step 1/1.</text>
</comment>
<dbReference type="PANTHER" id="PTHR10285">
    <property type="entry name" value="URIDINE KINASE"/>
    <property type="match status" value="1"/>
</dbReference>
<dbReference type="GO" id="GO:0008655">
    <property type="term" value="P:pyrimidine-containing compound salvage"/>
    <property type="evidence" value="ECO:0007669"/>
    <property type="project" value="UniProtKB-ARBA"/>
</dbReference>
<proteinExistence type="inferred from homology"/>
<dbReference type="SUPFAM" id="SSF52540">
    <property type="entry name" value="P-loop containing nucleoside triphosphate hydrolases"/>
    <property type="match status" value="1"/>
</dbReference>
<comment type="similarity">
    <text evidence="6">Belongs to the UPRTase family.</text>
</comment>
<dbReference type="InterPro" id="IPR006083">
    <property type="entry name" value="PRK/URK"/>
</dbReference>
<evidence type="ECO:0000256" key="14">
    <source>
        <dbReference type="ARBA" id="ARBA00023268"/>
    </source>
</evidence>
<comment type="caution">
    <text evidence="17">The sequence shown here is derived from an EMBL/GenBank/DDBJ whole genome shotgun (WGS) entry which is preliminary data.</text>
</comment>
<keyword evidence="14" id="KW-0511">Multifunctional enzyme</keyword>
<evidence type="ECO:0000256" key="11">
    <source>
        <dbReference type="ARBA" id="ARBA00022741"/>
    </source>
</evidence>
<name>A0AAP0IKR4_9MAGN</name>
<dbReference type="EMBL" id="JBBNAE010000006">
    <property type="protein sequence ID" value="KAK9117336.1"/>
    <property type="molecule type" value="Genomic_DNA"/>
</dbReference>
<dbReference type="CDD" id="cd06223">
    <property type="entry name" value="PRTases_typeI"/>
    <property type="match status" value="1"/>
</dbReference>
<dbReference type="InterPro" id="IPR029057">
    <property type="entry name" value="PRTase-like"/>
</dbReference>
<keyword evidence="11" id="KW-0547">Nucleotide-binding</keyword>
<feature type="domain" description="Phosphoribosyltransferase" evidence="16">
    <location>
        <begin position="217"/>
        <end position="404"/>
    </location>
</feature>
<comment type="similarity">
    <text evidence="5">In the N-terminal section; belongs to the uridine kinase family.</text>
</comment>
<keyword evidence="12" id="KW-0418">Kinase</keyword>
<evidence type="ECO:0000256" key="5">
    <source>
        <dbReference type="ARBA" id="ARBA00008173"/>
    </source>
</evidence>
<evidence type="ECO:0000256" key="12">
    <source>
        <dbReference type="ARBA" id="ARBA00022777"/>
    </source>
</evidence>
<dbReference type="GO" id="GO:0016757">
    <property type="term" value="F:glycosyltransferase activity"/>
    <property type="evidence" value="ECO:0007669"/>
    <property type="project" value="UniProtKB-KW"/>
</dbReference>
<dbReference type="Pfam" id="PF14681">
    <property type="entry name" value="UPRTase"/>
    <property type="match status" value="1"/>
</dbReference>
<evidence type="ECO:0000259" key="16">
    <source>
        <dbReference type="Pfam" id="PF14681"/>
    </source>
</evidence>
<dbReference type="SUPFAM" id="SSF53271">
    <property type="entry name" value="PRTase-like"/>
    <property type="match status" value="1"/>
</dbReference>
<evidence type="ECO:0000256" key="13">
    <source>
        <dbReference type="ARBA" id="ARBA00023134"/>
    </source>
</evidence>
<keyword evidence="9" id="KW-0328">Glycosyltransferase</keyword>
<dbReference type="InterPro" id="IPR027417">
    <property type="entry name" value="P-loop_NTPase"/>
</dbReference>
<dbReference type="FunFam" id="3.40.50.2020:FF:000023">
    <property type="entry name" value="Probable uracil phosphoribosyltransferase"/>
    <property type="match status" value="1"/>
</dbReference>
<dbReference type="Proteomes" id="UP001417504">
    <property type="component" value="Unassembled WGS sequence"/>
</dbReference>
<evidence type="ECO:0000256" key="9">
    <source>
        <dbReference type="ARBA" id="ARBA00022676"/>
    </source>
</evidence>
<evidence type="ECO:0000256" key="7">
    <source>
        <dbReference type="ARBA" id="ARBA00010723"/>
    </source>
</evidence>
<gene>
    <name evidence="17" type="ORF">Sjap_016283</name>
</gene>
<evidence type="ECO:0008006" key="19">
    <source>
        <dbReference type="Google" id="ProtNLM"/>
    </source>
</evidence>
<dbReference type="AlphaFoldDB" id="A0AAP0IKR4"/>
<evidence type="ECO:0000256" key="10">
    <source>
        <dbReference type="ARBA" id="ARBA00022679"/>
    </source>
</evidence>
<dbReference type="GO" id="GO:0005524">
    <property type="term" value="F:ATP binding"/>
    <property type="evidence" value="ECO:0007669"/>
    <property type="project" value="InterPro"/>
</dbReference>
<evidence type="ECO:0000313" key="17">
    <source>
        <dbReference type="EMBL" id="KAK9117336.1"/>
    </source>
</evidence>